<sequence length="211" mass="24952">MDNSPPMNPIVEENNSKKSYCIVTGNRSLHGISRLQLENLQHRIELFREKEKTARKRMKEDLKDFWFSIEMDMNLGEMCDELKTRYYIFSSAGKIQGITYSQVKALSDSLQTFLKDNTRRLRLQHIDNSTWVHEERENFLIEIRENDLTSEHENLLDNNMDVSKGINHGCWDAKPTFYYTLYINGQSSDKLSPPEFEKFEKILADFLRENK</sequence>
<proteinExistence type="predicted"/>
<evidence type="ECO:0000313" key="2">
    <source>
        <dbReference type="Proteomes" id="UP000283589"/>
    </source>
</evidence>
<accession>A0A412X6V1</accession>
<dbReference type="AlphaFoldDB" id="A0A412X6V1"/>
<dbReference type="RefSeq" id="WP_118258289.1">
    <property type="nucleotide sequence ID" value="NZ_CALBWO010000038.1"/>
</dbReference>
<dbReference type="EMBL" id="QRZA01000001">
    <property type="protein sequence ID" value="RGV36688.1"/>
    <property type="molecule type" value="Genomic_DNA"/>
</dbReference>
<reference evidence="1 2" key="1">
    <citation type="submission" date="2018-08" db="EMBL/GenBank/DDBJ databases">
        <title>A genome reference for cultivated species of the human gut microbiota.</title>
        <authorList>
            <person name="Zou Y."/>
            <person name="Xue W."/>
            <person name="Luo G."/>
        </authorList>
    </citation>
    <scope>NUCLEOTIDE SEQUENCE [LARGE SCALE GENOMIC DNA]</scope>
    <source>
        <strain evidence="1 2">AF14-49</strain>
    </source>
</reference>
<protein>
    <submittedName>
        <fullName evidence="1">Uncharacterized protein</fullName>
    </submittedName>
</protein>
<organism evidence="1 2">
    <name type="scientific">Butyricimonas virosa</name>
    <dbReference type="NCBI Taxonomy" id="544645"/>
    <lineage>
        <taxon>Bacteria</taxon>
        <taxon>Pseudomonadati</taxon>
        <taxon>Bacteroidota</taxon>
        <taxon>Bacteroidia</taxon>
        <taxon>Bacteroidales</taxon>
        <taxon>Odoribacteraceae</taxon>
        <taxon>Butyricimonas</taxon>
    </lineage>
</organism>
<gene>
    <name evidence="1" type="ORF">DWW18_00370</name>
</gene>
<comment type="caution">
    <text evidence="1">The sequence shown here is derived from an EMBL/GenBank/DDBJ whole genome shotgun (WGS) entry which is preliminary data.</text>
</comment>
<dbReference type="Proteomes" id="UP000283589">
    <property type="component" value="Unassembled WGS sequence"/>
</dbReference>
<name>A0A412X6V1_9BACT</name>
<evidence type="ECO:0000313" key="1">
    <source>
        <dbReference type="EMBL" id="RGV36688.1"/>
    </source>
</evidence>